<dbReference type="Proteomes" id="UP000887013">
    <property type="component" value="Unassembled WGS sequence"/>
</dbReference>
<dbReference type="AlphaFoldDB" id="A0A8X6TBL6"/>
<accession>A0A8X6TBL6</accession>
<keyword evidence="2" id="KW-1185">Reference proteome</keyword>
<reference evidence="1" key="1">
    <citation type="submission" date="2020-08" db="EMBL/GenBank/DDBJ databases">
        <title>Multicomponent nature underlies the extraordinary mechanical properties of spider dragline silk.</title>
        <authorList>
            <person name="Kono N."/>
            <person name="Nakamura H."/>
            <person name="Mori M."/>
            <person name="Yoshida Y."/>
            <person name="Ohtoshi R."/>
            <person name="Malay A.D."/>
            <person name="Moran D.A.P."/>
            <person name="Tomita M."/>
            <person name="Numata K."/>
            <person name="Arakawa K."/>
        </authorList>
    </citation>
    <scope>NUCLEOTIDE SEQUENCE</scope>
</reference>
<organism evidence="1 2">
    <name type="scientific">Nephila pilipes</name>
    <name type="common">Giant wood spider</name>
    <name type="synonym">Nephila maculata</name>
    <dbReference type="NCBI Taxonomy" id="299642"/>
    <lineage>
        <taxon>Eukaryota</taxon>
        <taxon>Metazoa</taxon>
        <taxon>Ecdysozoa</taxon>
        <taxon>Arthropoda</taxon>
        <taxon>Chelicerata</taxon>
        <taxon>Arachnida</taxon>
        <taxon>Araneae</taxon>
        <taxon>Araneomorphae</taxon>
        <taxon>Entelegynae</taxon>
        <taxon>Araneoidea</taxon>
        <taxon>Nephilidae</taxon>
        <taxon>Nephila</taxon>
    </lineage>
</organism>
<comment type="caution">
    <text evidence="1">The sequence shown here is derived from an EMBL/GenBank/DDBJ whole genome shotgun (WGS) entry which is preliminary data.</text>
</comment>
<protein>
    <submittedName>
        <fullName evidence="1">Uncharacterized protein</fullName>
    </submittedName>
</protein>
<evidence type="ECO:0000313" key="2">
    <source>
        <dbReference type="Proteomes" id="UP000887013"/>
    </source>
</evidence>
<sequence>MYKFNACAAALRPERCNAAAQQAYFAVPAMYVRLPFVPPAAAQRSTPVSPAFVYTALRFYGSKLPLCHRGQDFCQMRRCETTTAVLVNSQSTLAEVFFAFLY</sequence>
<gene>
    <name evidence="1" type="ORF">NPIL_372081</name>
</gene>
<dbReference type="EMBL" id="BMAW01005146">
    <property type="protein sequence ID" value="GFS92759.1"/>
    <property type="molecule type" value="Genomic_DNA"/>
</dbReference>
<name>A0A8X6TBL6_NEPPI</name>
<evidence type="ECO:0000313" key="1">
    <source>
        <dbReference type="EMBL" id="GFS92759.1"/>
    </source>
</evidence>
<proteinExistence type="predicted"/>